<organism evidence="2">
    <name type="scientific">Candidatus Caldatribacterium saccharofermentans</name>
    <dbReference type="NCBI Taxonomy" id="1454753"/>
    <lineage>
        <taxon>Bacteria</taxon>
        <taxon>Pseudomonadati</taxon>
        <taxon>Atribacterota</taxon>
        <taxon>Atribacteria</taxon>
        <taxon>Atribacterales</taxon>
        <taxon>Candidatus Caldatribacteriaceae</taxon>
        <taxon>Candidatus Caldatribacterium</taxon>
    </lineage>
</organism>
<dbReference type="InterPro" id="IPR024529">
    <property type="entry name" value="ECF_trnsprt_substrate-spec"/>
</dbReference>
<dbReference type="Gene3D" id="1.10.1760.20">
    <property type="match status" value="1"/>
</dbReference>
<proteinExistence type="predicted"/>
<feature type="transmembrane region" description="Helical" evidence="1">
    <location>
        <begin position="77"/>
        <end position="96"/>
    </location>
</feature>
<feature type="transmembrane region" description="Helical" evidence="1">
    <location>
        <begin position="6"/>
        <end position="28"/>
    </location>
</feature>
<feature type="transmembrane region" description="Helical" evidence="1">
    <location>
        <begin position="40"/>
        <end position="65"/>
    </location>
</feature>
<accession>A0A7V4TI23</accession>
<keyword evidence="1" id="KW-0472">Membrane</keyword>
<dbReference type="GO" id="GO:0022857">
    <property type="term" value="F:transmembrane transporter activity"/>
    <property type="evidence" value="ECO:0007669"/>
    <property type="project" value="InterPro"/>
</dbReference>
<feature type="transmembrane region" description="Helical" evidence="1">
    <location>
        <begin position="103"/>
        <end position="127"/>
    </location>
</feature>
<evidence type="ECO:0000256" key="1">
    <source>
        <dbReference type="SAM" id="Phobius"/>
    </source>
</evidence>
<protein>
    <submittedName>
        <fullName evidence="2">ECF transporter S component</fullName>
    </submittedName>
</protein>
<dbReference type="Pfam" id="PF12822">
    <property type="entry name" value="ECF_trnsprt"/>
    <property type="match status" value="1"/>
</dbReference>
<reference evidence="2" key="1">
    <citation type="journal article" date="2020" name="mSystems">
        <title>Genome- and Community-Level Interaction Insights into Carbon Utilization and Element Cycling Functions of Hydrothermarchaeota in Hydrothermal Sediment.</title>
        <authorList>
            <person name="Zhou Z."/>
            <person name="Liu Y."/>
            <person name="Xu W."/>
            <person name="Pan J."/>
            <person name="Luo Z.H."/>
            <person name="Li M."/>
        </authorList>
    </citation>
    <scope>NUCLEOTIDE SEQUENCE [LARGE SCALE GENOMIC DNA]</scope>
    <source>
        <strain evidence="2">SpSt-82</strain>
    </source>
</reference>
<gene>
    <name evidence="2" type="ORF">ENW11_01945</name>
</gene>
<name>A0A7V4TI23_9BACT</name>
<dbReference type="AlphaFoldDB" id="A0A7V4TI23"/>
<comment type="caution">
    <text evidence="2">The sequence shown here is derived from an EMBL/GenBank/DDBJ whole genome shotgun (WGS) entry which is preliminary data.</text>
</comment>
<feature type="transmembrane region" description="Helical" evidence="1">
    <location>
        <begin position="139"/>
        <end position="159"/>
    </location>
</feature>
<dbReference type="EMBL" id="DTIY01000013">
    <property type="protein sequence ID" value="HGY38560.1"/>
    <property type="molecule type" value="Genomic_DNA"/>
</dbReference>
<keyword evidence="1" id="KW-1133">Transmembrane helix</keyword>
<evidence type="ECO:0000313" key="2">
    <source>
        <dbReference type="EMBL" id="HGY38560.1"/>
    </source>
</evidence>
<keyword evidence="1" id="KW-0812">Transmembrane</keyword>
<sequence length="171" mass="18143">MERPKGIRFVTQTAMFFALTLLVQAFGFPQMLTGPLVNAFLLLSTIFSGILSGIIIGLFTPWVALLRGILPAPLSPMVPFIMVGNGALVTVFGLLAKRKSLSFEIVGVCLGALVKYLILSQAVRFLVAVPPPVARAMQVPQLVTALLGGAVALSLSRAVERTRLPGKRASG</sequence>